<comment type="subcellular location">
    <subcellularLocation>
        <location evidence="1">Cell inner membrane</location>
        <topology evidence="1">Peripheral membrane protein</topology>
    </subcellularLocation>
</comment>
<accession>A0A1S7RF16</accession>
<sequence length="377" mass="41991">MPTINLRGAQKNYGVNSANAVSDLDLEIRDGEFMCLLGPSGCGKTTTLRMIAGLENLSGGEIRVGDRVIDSVTEGIFVPPEKREMGLVFQSYALWPHLTIERNTDFGLRLRKLPKAEREARVERVMQALDIAKYRDRYPSQLSGGQQQRVALARMLAVNPGVLLLDEPLSNLDARLRLEMRAELKRLHKEFKTTIVFVTHDQWEAMTLATTIAVMNEGTLQQMGTPNDIYDRPANRFVAEFVGSPPINILTFGQPGVSDIADRAEAYFAMRYPQLRGIASIGMRPEAMGYAMKPEDVPQGSFSGEMTVTGVLPTGGSWILELRSENHTLFLTTHSLPRIDSGDRVFFHVPPEALHAFDVRGQRITEADAVLRNSTYN</sequence>
<dbReference type="GO" id="GO:0016887">
    <property type="term" value="F:ATP hydrolysis activity"/>
    <property type="evidence" value="ECO:0007669"/>
    <property type="project" value="InterPro"/>
</dbReference>
<keyword evidence="4" id="KW-0997">Cell inner membrane</keyword>
<dbReference type="InterPro" id="IPR013611">
    <property type="entry name" value="Transp-assoc_OB_typ2"/>
</dbReference>
<dbReference type="PANTHER" id="PTHR43875:SF1">
    <property type="entry name" value="OSMOPROTECTIVE COMPOUNDS UPTAKE ATP-BINDING PROTEIN GGTA"/>
    <property type="match status" value="1"/>
</dbReference>
<keyword evidence="3" id="KW-0813">Transport</keyword>
<evidence type="ECO:0000313" key="8">
    <source>
        <dbReference type="EMBL" id="CUX51610.1"/>
    </source>
</evidence>
<feature type="domain" description="ABC transporter" evidence="7">
    <location>
        <begin position="4"/>
        <end position="242"/>
    </location>
</feature>
<evidence type="ECO:0000259" key="7">
    <source>
        <dbReference type="PROSITE" id="PS50893"/>
    </source>
</evidence>
<keyword evidence="4" id="KW-0472">Membrane</keyword>
<evidence type="ECO:0000256" key="6">
    <source>
        <dbReference type="ARBA" id="ARBA00022840"/>
    </source>
</evidence>
<keyword evidence="5" id="KW-0547">Nucleotide-binding</keyword>
<dbReference type="Proteomes" id="UP000191987">
    <property type="component" value="Unassembled WGS sequence"/>
</dbReference>
<dbReference type="RefSeq" id="WP_080820426.1">
    <property type="nucleotide sequence ID" value="NZ_LT009749.1"/>
</dbReference>
<dbReference type="SMART" id="SM00382">
    <property type="entry name" value="AAA"/>
    <property type="match status" value="1"/>
</dbReference>
<dbReference type="InterPro" id="IPR003593">
    <property type="entry name" value="AAA+_ATPase"/>
</dbReference>
<proteinExistence type="inferred from homology"/>
<dbReference type="AlphaFoldDB" id="A0A1S7RF16"/>
<dbReference type="GO" id="GO:0140359">
    <property type="term" value="F:ABC-type transporter activity"/>
    <property type="evidence" value="ECO:0007669"/>
    <property type="project" value="UniProtKB-ARBA"/>
</dbReference>
<dbReference type="InterPro" id="IPR003439">
    <property type="entry name" value="ABC_transporter-like_ATP-bd"/>
</dbReference>
<dbReference type="SUPFAM" id="SSF50331">
    <property type="entry name" value="MOP-like"/>
    <property type="match status" value="1"/>
</dbReference>
<comment type="similarity">
    <text evidence="2">Belongs to the ABC transporter superfamily.</text>
</comment>
<evidence type="ECO:0000256" key="1">
    <source>
        <dbReference type="ARBA" id="ARBA00004417"/>
    </source>
</evidence>
<dbReference type="Pfam" id="PF08402">
    <property type="entry name" value="TOBE_2"/>
    <property type="match status" value="1"/>
</dbReference>
<dbReference type="EC" id="3.6.3.20" evidence="8"/>
<dbReference type="Gene3D" id="3.40.50.300">
    <property type="entry name" value="P-loop containing nucleotide triphosphate hydrolases"/>
    <property type="match status" value="1"/>
</dbReference>
<evidence type="ECO:0000256" key="3">
    <source>
        <dbReference type="ARBA" id="ARBA00022448"/>
    </source>
</evidence>
<evidence type="ECO:0000256" key="5">
    <source>
        <dbReference type="ARBA" id="ARBA00022741"/>
    </source>
</evidence>
<gene>
    <name evidence="8" type="primary">ugpC</name>
    <name evidence="8" type="ORF">AGR7C_Lc150062</name>
</gene>
<dbReference type="PROSITE" id="PS50893">
    <property type="entry name" value="ABC_TRANSPORTER_2"/>
    <property type="match status" value="1"/>
</dbReference>
<dbReference type="InterPro" id="IPR008995">
    <property type="entry name" value="Mo/tungstate-bd_C_term_dom"/>
</dbReference>
<dbReference type="SUPFAM" id="SSF52540">
    <property type="entry name" value="P-loop containing nucleoside triphosphate hydrolases"/>
    <property type="match status" value="1"/>
</dbReference>
<dbReference type="InterPro" id="IPR017871">
    <property type="entry name" value="ABC_transporter-like_CS"/>
</dbReference>
<keyword evidence="8" id="KW-0378">Hydrolase</keyword>
<protein>
    <submittedName>
        <fullName evidence="8">sn-glycerol-3-phosphate import ATP-binding protein UgpC 3</fullName>
        <ecNumber evidence="8">3.6.3.20</ecNumber>
    </submittedName>
</protein>
<dbReference type="InterPro" id="IPR047641">
    <property type="entry name" value="ABC_transpr_MalK/UgpC-like"/>
</dbReference>
<reference evidence="8 9" key="1">
    <citation type="submission" date="2016-01" db="EMBL/GenBank/DDBJ databases">
        <authorList>
            <person name="Oliw E.H."/>
        </authorList>
    </citation>
    <scope>NUCLEOTIDE SEQUENCE [LARGE SCALE GENOMIC DNA]</scope>
    <source>
        <strain evidence="8 9">Zutra 3-1</strain>
    </source>
</reference>
<dbReference type="EMBL" id="FBWG01000033">
    <property type="protein sequence ID" value="CUX51610.1"/>
    <property type="molecule type" value="Genomic_DNA"/>
</dbReference>
<evidence type="ECO:0000256" key="4">
    <source>
        <dbReference type="ARBA" id="ARBA00022519"/>
    </source>
</evidence>
<dbReference type="GO" id="GO:0055052">
    <property type="term" value="C:ATP-binding cassette (ABC) transporter complex, substrate-binding subunit-containing"/>
    <property type="evidence" value="ECO:0007669"/>
    <property type="project" value="TreeGrafter"/>
</dbReference>
<dbReference type="GO" id="GO:0005524">
    <property type="term" value="F:ATP binding"/>
    <property type="evidence" value="ECO:0007669"/>
    <property type="project" value="UniProtKB-KW"/>
</dbReference>
<keyword evidence="6 8" id="KW-0067">ATP-binding</keyword>
<dbReference type="Pfam" id="PF00005">
    <property type="entry name" value="ABC_tran"/>
    <property type="match status" value="1"/>
</dbReference>
<dbReference type="PROSITE" id="PS00211">
    <property type="entry name" value="ABC_TRANSPORTER_1"/>
    <property type="match status" value="1"/>
</dbReference>
<dbReference type="Gene3D" id="2.40.50.100">
    <property type="match status" value="1"/>
</dbReference>
<name>A0A1S7RF16_9HYPH</name>
<organism evidence="8 9">
    <name type="scientific">Agrobacterium deltaense Zutra 3/1</name>
    <dbReference type="NCBI Taxonomy" id="1183427"/>
    <lineage>
        <taxon>Bacteria</taxon>
        <taxon>Pseudomonadati</taxon>
        <taxon>Pseudomonadota</taxon>
        <taxon>Alphaproteobacteria</taxon>
        <taxon>Hyphomicrobiales</taxon>
        <taxon>Rhizobiaceae</taxon>
        <taxon>Rhizobium/Agrobacterium group</taxon>
        <taxon>Agrobacterium</taxon>
    </lineage>
</organism>
<evidence type="ECO:0000313" key="9">
    <source>
        <dbReference type="Proteomes" id="UP000191987"/>
    </source>
</evidence>
<evidence type="ECO:0000256" key="2">
    <source>
        <dbReference type="ARBA" id="ARBA00005417"/>
    </source>
</evidence>
<dbReference type="FunFam" id="3.40.50.300:FF:000042">
    <property type="entry name" value="Maltose/maltodextrin ABC transporter, ATP-binding protein"/>
    <property type="match status" value="1"/>
</dbReference>
<dbReference type="PANTHER" id="PTHR43875">
    <property type="entry name" value="MALTODEXTRIN IMPORT ATP-BINDING PROTEIN MSMX"/>
    <property type="match status" value="1"/>
</dbReference>
<dbReference type="InterPro" id="IPR027417">
    <property type="entry name" value="P-loop_NTPase"/>
</dbReference>
<keyword evidence="4" id="KW-1003">Cell membrane</keyword>